<evidence type="ECO:0000256" key="9">
    <source>
        <dbReference type="SAM" id="Phobius"/>
    </source>
</evidence>
<keyword evidence="9" id="KW-0472">Membrane</keyword>
<dbReference type="InterPro" id="IPR017853">
    <property type="entry name" value="GH"/>
</dbReference>
<evidence type="ECO:0000256" key="6">
    <source>
        <dbReference type="ARBA" id="ARBA00022679"/>
    </source>
</evidence>
<evidence type="ECO:0000256" key="3">
    <source>
        <dbReference type="ARBA" id="ARBA00010973"/>
    </source>
</evidence>
<evidence type="ECO:0000256" key="5">
    <source>
        <dbReference type="ARBA" id="ARBA00022676"/>
    </source>
</evidence>
<feature type="transmembrane region" description="Helical" evidence="9">
    <location>
        <begin position="1047"/>
        <end position="1065"/>
    </location>
</feature>
<dbReference type="Pfam" id="PF01522">
    <property type="entry name" value="Polysacc_deac_1"/>
    <property type="match status" value="1"/>
</dbReference>
<dbReference type="Gene3D" id="3.10.50.10">
    <property type="match status" value="1"/>
</dbReference>
<accession>A0A238IWX2</accession>
<dbReference type="AlphaFoldDB" id="A0A238IWX2"/>
<sequence length="1149" mass="125126">MKKPDQPGNHRKVRPVFFDPTSHRLTVVSVLFFAFIILVLVWAFSFSKSLYDARLPALPGQFEVGAPTDKAAADSIAALTRSEPPEAPMVIPGPRITRFPKAPVASAPSVEIHAFFPFWSRQALDIAKARIDDIDVLLPELFAIDPEQAGIAELTADHTRDLRLFIDFNRDTKRLLPVVRLSGPDSNRWNTWLESDAQRRAVATSAAGIVEQNNFDGLCFDVTGAPQHHLGNVVEFLTTARDALAGIGGESCLVASLFDPLWDSPDAADLADRLIALGFQLPGPFSAPGPLAPQDAVDEKFASLFNRFDAQKVVVGLGSLGVNWTSGNPIPEEIGYFDLTTNASLFAATVRLDPHSLNTTTAFTDAEGRLHQMWVLDAVAAHNTLKGLKGRSTGGFALWPLGGEDPAIWTLLVDDADEGASSAVAAYRVNAPDFVRYEGKGALLSIRIGAHDGLRRLTLDQGSGRIVGMHYPVLPTAYTLTRHGGQQVGGVVLTFDDGPDPKYTPEILDILDVHDTPAVFFLIGSKVLEYPEIARRIVAEGHEIGAHTYSHPNLADIGALRLRMEMHATQQLLAEVTGTNTLLFRAPYGLDEDPKTIGEANALRTILSGGYVVVGIEHDSFDWSRRGVANITDALVGSFLAKGGGVALLHDGGGDRSQTVRALPDVIAATRQQGFEFVSLASLYPALEQLVIVSPQAETDPLRHFSFAGIRAFQTALTTIFFVTILAGVFRSTLIVLLALRQHRHLRSPSDYRPAVTVAIPAYCEEPVIVRTISAVLASDYPIEEVIVVDDGSLDGTADAVRQAFGPDDRVRLVVQENRGKAEALNHIHALATTPIIVAVDADTILAPDAIRFLVSHFADPKVGAVAGNVKVGNRRNLLTLLQAIEYITAQNLDRRAYETLNGIMVVPGAIGAWRAEAVDAAAGYSSETLVEDADLTISIIRAGYQVNYEPNAKAFTEAPETIRQFIRQRIRWTFGMLQAAWKHKTAIRERWAVGLVAIPDMLVFGILFSLFAPLADIVLIVNLAQILSGLMSAGENGVSPLSMSIVVGYLAYLFSDMLLAAIAMSLERDEDRRILPAVLTQRFFYRQIFWFVVLWSVARALTGRFGGWRKVTRTATVSPEEALSMPRSKRRIVEDIRNGRESSSPSLE</sequence>
<dbReference type="PANTHER" id="PTHR43630:SF1">
    <property type="entry name" value="POLY-BETA-1,6-N-ACETYL-D-GLUCOSAMINE SYNTHASE"/>
    <property type="match status" value="1"/>
</dbReference>
<name>A0A238IWX2_9RHOB</name>
<dbReference type="PROSITE" id="PS51677">
    <property type="entry name" value="NODB"/>
    <property type="match status" value="1"/>
</dbReference>
<dbReference type="InterPro" id="IPR011330">
    <property type="entry name" value="Glyco_hydro/deAcase_b/a-brl"/>
</dbReference>
<feature type="region of interest" description="Disordered" evidence="8">
    <location>
        <begin position="1127"/>
        <end position="1149"/>
    </location>
</feature>
<keyword evidence="12" id="KW-1185">Reference proteome</keyword>
<keyword evidence="6 11" id="KW-0808">Transferase</keyword>
<comment type="function">
    <text evidence="1">Is involved in generating a small heat-stable compound (Nod), an acylated oligomer of N-acetylglucosamine, that stimulates mitosis in various plant protoplasts.</text>
</comment>
<evidence type="ECO:0000256" key="1">
    <source>
        <dbReference type="ARBA" id="ARBA00003236"/>
    </source>
</evidence>
<reference evidence="11 12" key="1">
    <citation type="submission" date="2017-05" db="EMBL/GenBank/DDBJ databases">
        <authorList>
            <person name="Song R."/>
            <person name="Chenine A.L."/>
            <person name="Ruprecht R.M."/>
        </authorList>
    </citation>
    <scope>NUCLEOTIDE SEQUENCE [LARGE SCALE GENOMIC DNA]</scope>
    <source>
        <strain evidence="11 12">CECT 8489</strain>
    </source>
</reference>
<organism evidence="11 12">
    <name type="scientific">Boseongicola aestuarii</name>
    <dbReference type="NCBI Taxonomy" id="1470561"/>
    <lineage>
        <taxon>Bacteria</taxon>
        <taxon>Pseudomonadati</taxon>
        <taxon>Pseudomonadota</taxon>
        <taxon>Alphaproteobacteria</taxon>
        <taxon>Rhodobacterales</taxon>
        <taxon>Paracoccaceae</taxon>
        <taxon>Boseongicola</taxon>
    </lineage>
</organism>
<dbReference type="Proteomes" id="UP000201838">
    <property type="component" value="Unassembled WGS sequence"/>
</dbReference>
<evidence type="ECO:0000256" key="2">
    <source>
        <dbReference type="ARBA" id="ARBA00006739"/>
    </source>
</evidence>
<feature type="transmembrane region" description="Helical" evidence="9">
    <location>
        <begin position="992"/>
        <end position="1012"/>
    </location>
</feature>
<feature type="transmembrane region" description="Helical" evidence="9">
    <location>
        <begin position="720"/>
        <end position="740"/>
    </location>
</feature>
<keyword evidence="9" id="KW-0812">Transmembrane</keyword>
<dbReference type="SUPFAM" id="SSF53448">
    <property type="entry name" value="Nucleotide-diphospho-sugar transferases"/>
    <property type="match status" value="1"/>
</dbReference>
<gene>
    <name evidence="11" type="primary">icaA</name>
    <name evidence="11" type="ORF">BOA8489_00638</name>
</gene>
<feature type="domain" description="NodB homology" evidence="10">
    <location>
        <begin position="489"/>
        <end position="678"/>
    </location>
</feature>
<proteinExistence type="inferred from homology"/>
<evidence type="ECO:0000256" key="7">
    <source>
        <dbReference type="ARBA" id="ARBA00032976"/>
    </source>
</evidence>
<dbReference type="InterPro" id="IPR029070">
    <property type="entry name" value="Chitinase_insertion_sf"/>
</dbReference>
<protein>
    <recommendedName>
        <fullName evidence="4">Chitooligosaccharide deacetylase</fullName>
    </recommendedName>
    <alternativeName>
        <fullName evidence="7">Nodulation protein B</fullName>
    </alternativeName>
</protein>
<dbReference type="RefSeq" id="WP_093972544.1">
    <property type="nucleotide sequence ID" value="NZ_FXXQ01000002.1"/>
</dbReference>
<evidence type="ECO:0000256" key="4">
    <source>
        <dbReference type="ARBA" id="ARBA00020071"/>
    </source>
</evidence>
<dbReference type="Pfam" id="PF13641">
    <property type="entry name" value="Glyco_tranf_2_3"/>
    <property type="match status" value="1"/>
</dbReference>
<dbReference type="InterPro" id="IPR029044">
    <property type="entry name" value="Nucleotide-diphossugar_trans"/>
</dbReference>
<dbReference type="SUPFAM" id="SSF88713">
    <property type="entry name" value="Glycoside hydrolase/deacetylase"/>
    <property type="match status" value="1"/>
</dbReference>
<dbReference type="GO" id="GO:0016810">
    <property type="term" value="F:hydrolase activity, acting on carbon-nitrogen (but not peptide) bonds"/>
    <property type="evidence" value="ECO:0007669"/>
    <property type="project" value="InterPro"/>
</dbReference>
<comment type="similarity">
    <text evidence="2">Belongs to the glycosyltransferase 2 family.</text>
</comment>
<keyword evidence="5 11" id="KW-0328">Glycosyltransferase</keyword>
<evidence type="ECO:0000313" key="12">
    <source>
        <dbReference type="Proteomes" id="UP000201838"/>
    </source>
</evidence>
<evidence type="ECO:0000256" key="8">
    <source>
        <dbReference type="SAM" id="MobiDB-lite"/>
    </source>
</evidence>
<dbReference type="Gene3D" id="3.20.20.370">
    <property type="entry name" value="Glycoside hydrolase/deacetylase"/>
    <property type="match status" value="1"/>
</dbReference>
<dbReference type="Gene3D" id="3.20.20.80">
    <property type="entry name" value="Glycosidases"/>
    <property type="match status" value="1"/>
</dbReference>
<feature type="compositionally biased region" description="Basic and acidic residues" evidence="8">
    <location>
        <begin position="1132"/>
        <end position="1141"/>
    </location>
</feature>
<keyword evidence="9" id="KW-1133">Transmembrane helix</keyword>
<dbReference type="CDD" id="cd06423">
    <property type="entry name" value="CESA_like"/>
    <property type="match status" value="1"/>
</dbReference>
<dbReference type="Gene3D" id="3.90.550.10">
    <property type="entry name" value="Spore Coat Polysaccharide Biosynthesis Protein SpsA, Chain A"/>
    <property type="match status" value="1"/>
</dbReference>
<feature type="transmembrane region" description="Helical" evidence="9">
    <location>
        <begin position="21"/>
        <end position="44"/>
    </location>
</feature>
<comment type="similarity">
    <text evidence="3">Belongs to the polysaccharide deacetylase family.</text>
</comment>
<dbReference type="OrthoDB" id="5291101at2"/>
<dbReference type="InterPro" id="IPR002509">
    <property type="entry name" value="NODB_dom"/>
</dbReference>
<dbReference type="SUPFAM" id="SSF51445">
    <property type="entry name" value="(Trans)glycosidases"/>
    <property type="match status" value="1"/>
</dbReference>
<evidence type="ECO:0000259" key="10">
    <source>
        <dbReference type="PROSITE" id="PS51677"/>
    </source>
</evidence>
<dbReference type="PANTHER" id="PTHR43630">
    <property type="entry name" value="POLY-BETA-1,6-N-ACETYL-D-GLUCOSAMINE SYNTHASE"/>
    <property type="match status" value="1"/>
</dbReference>
<dbReference type="EMBL" id="FXXQ01000002">
    <property type="protein sequence ID" value="SMX22541.1"/>
    <property type="molecule type" value="Genomic_DNA"/>
</dbReference>
<evidence type="ECO:0000313" key="11">
    <source>
        <dbReference type="EMBL" id="SMX22541.1"/>
    </source>
</evidence>
<feature type="transmembrane region" description="Helical" evidence="9">
    <location>
        <begin position="1085"/>
        <end position="1103"/>
    </location>
</feature>
<dbReference type="GO" id="GO:0016757">
    <property type="term" value="F:glycosyltransferase activity"/>
    <property type="evidence" value="ECO:0007669"/>
    <property type="project" value="UniProtKB-KW"/>
</dbReference>
<dbReference type="GO" id="GO:0005975">
    <property type="term" value="P:carbohydrate metabolic process"/>
    <property type="evidence" value="ECO:0007669"/>
    <property type="project" value="InterPro"/>
</dbReference>